<protein>
    <submittedName>
        <fullName evidence="1">Uncharacterized protein</fullName>
    </submittedName>
</protein>
<name>A0AA88WHW9_9ASTE</name>
<comment type="caution">
    <text evidence="1">The sequence shown here is derived from an EMBL/GenBank/DDBJ whole genome shotgun (WGS) entry which is preliminary data.</text>
</comment>
<evidence type="ECO:0000313" key="2">
    <source>
        <dbReference type="Proteomes" id="UP001188597"/>
    </source>
</evidence>
<dbReference type="EMBL" id="JAVXUP010000459">
    <property type="protein sequence ID" value="KAK3027468.1"/>
    <property type="molecule type" value="Genomic_DNA"/>
</dbReference>
<gene>
    <name evidence="1" type="ORF">RJ639_041074</name>
</gene>
<proteinExistence type="predicted"/>
<accession>A0AA88WHW9</accession>
<evidence type="ECO:0000313" key="1">
    <source>
        <dbReference type="EMBL" id="KAK3027468.1"/>
    </source>
</evidence>
<dbReference type="AlphaFoldDB" id="A0AA88WHW9"/>
<dbReference type="Proteomes" id="UP001188597">
    <property type="component" value="Unassembled WGS sequence"/>
</dbReference>
<keyword evidence="2" id="KW-1185">Reference proteome</keyword>
<reference evidence="1" key="1">
    <citation type="submission" date="2022-12" db="EMBL/GenBank/DDBJ databases">
        <title>Draft genome assemblies for two species of Escallonia (Escalloniales).</title>
        <authorList>
            <person name="Chanderbali A."/>
            <person name="Dervinis C."/>
            <person name="Anghel I."/>
            <person name="Soltis D."/>
            <person name="Soltis P."/>
            <person name="Zapata F."/>
        </authorList>
    </citation>
    <scope>NUCLEOTIDE SEQUENCE</scope>
    <source>
        <strain evidence="1">UCBG64.0493</strain>
        <tissue evidence="1">Leaf</tissue>
    </source>
</reference>
<organism evidence="1 2">
    <name type="scientific">Escallonia herrerae</name>
    <dbReference type="NCBI Taxonomy" id="1293975"/>
    <lineage>
        <taxon>Eukaryota</taxon>
        <taxon>Viridiplantae</taxon>
        <taxon>Streptophyta</taxon>
        <taxon>Embryophyta</taxon>
        <taxon>Tracheophyta</taxon>
        <taxon>Spermatophyta</taxon>
        <taxon>Magnoliopsida</taxon>
        <taxon>eudicotyledons</taxon>
        <taxon>Gunneridae</taxon>
        <taxon>Pentapetalae</taxon>
        <taxon>asterids</taxon>
        <taxon>campanulids</taxon>
        <taxon>Escalloniales</taxon>
        <taxon>Escalloniaceae</taxon>
        <taxon>Escallonia</taxon>
    </lineage>
</organism>
<sequence length="188" mass="21452">MANRALFDSCHILPSAKTSRIPPCRKGFHFTFVHSEFKYSNRILARGSDYLVAIDDFRSETEIAWLATFQRTRYLFFLPCVGCGMPVLSSLRNSQTFTPSVHTDFKYFNRLLKSRGSDYLVGIDDYRSETETVSDGCSISLSQRFYRLVDKSGLSNGYLDTRTDWIPAMRGIYPVDGCPHIHPNHGSQ</sequence>